<name>A0AAX2F1H0_9BACT</name>
<dbReference type="EMBL" id="FQWA01000003">
    <property type="protein sequence ID" value="SHF62496.1"/>
    <property type="molecule type" value="Genomic_DNA"/>
</dbReference>
<evidence type="ECO:0000256" key="2">
    <source>
        <dbReference type="SAM" id="Phobius"/>
    </source>
</evidence>
<keyword evidence="2" id="KW-0472">Membrane</keyword>
<dbReference type="Proteomes" id="UP000184105">
    <property type="component" value="Unassembled WGS sequence"/>
</dbReference>
<comment type="caution">
    <text evidence="3">The sequence shown here is derived from an EMBL/GenBank/DDBJ whole genome shotgun (WGS) entry which is preliminary data.</text>
</comment>
<keyword evidence="2" id="KW-1133">Transmembrane helix</keyword>
<accession>A0AAX2F1H0</accession>
<dbReference type="AlphaFoldDB" id="A0AAX2F1H0"/>
<evidence type="ECO:0000256" key="1">
    <source>
        <dbReference type="SAM" id="MobiDB-lite"/>
    </source>
</evidence>
<evidence type="ECO:0000313" key="3">
    <source>
        <dbReference type="EMBL" id="SHF62496.1"/>
    </source>
</evidence>
<protein>
    <recommendedName>
        <fullName evidence="5">Energy transducer TonB</fullName>
    </recommendedName>
</protein>
<reference evidence="3 4" key="1">
    <citation type="submission" date="2016-11" db="EMBL/GenBank/DDBJ databases">
        <authorList>
            <person name="Varghese N."/>
            <person name="Submissions S."/>
        </authorList>
    </citation>
    <scope>NUCLEOTIDE SEQUENCE [LARGE SCALE GENOMIC DNA]</scope>
    <source>
        <strain evidence="3 4">DSM 22613</strain>
    </source>
</reference>
<sequence>MSNQNKQHKFTKSLTFRILCVLAILIVLGLIYNFIVAADDTPMTEQEEEEVQKRNADADTIDIIGDYLWPQMKPSKEDMMTDEEKAAEAEKAKEGKDGTEKATSDKVLSTQHEAPVPVPAPAPDIVPSSDIPAKQTSPSIDKMEAPKIEKIE</sequence>
<evidence type="ECO:0000313" key="4">
    <source>
        <dbReference type="Proteomes" id="UP000184105"/>
    </source>
</evidence>
<gene>
    <name evidence="3" type="ORF">SAMN05444364_10357</name>
</gene>
<feature type="compositionally biased region" description="Basic and acidic residues" evidence="1">
    <location>
        <begin position="141"/>
        <end position="152"/>
    </location>
</feature>
<feature type="region of interest" description="Disordered" evidence="1">
    <location>
        <begin position="72"/>
        <end position="152"/>
    </location>
</feature>
<organism evidence="3 4">
    <name type="scientific">Prevotella scopos JCM 17725</name>
    <dbReference type="NCBI Taxonomy" id="1236518"/>
    <lineage>
        <taxon>Bacteria</taxon>
        <taxon>Pseudomonadati</taxon>
        <taxon>Bacteroidota</taxon>
        <taxon>Bacteroidia</taxon>
        <taxon>Bacteroidales</taxon>
        <taxon>Prevotellaceae</taxon>
        <taxon>Prevotella</taxon>
    </lineage>
</organism>
<proteinExistence type="predicted"/>
<keyword evidence="4" id="KW-1185">Reference proteome</keyword>
<feature type="transmembrane region" description="Helical" evidence="2">
    <location>
        <begin position="14"/>
        <end position="35"/>
    </location>
</feature>
<dbReference type="RefSeq" id="WP_065367835.1">
    <property type="nucleotide sequence ID" value="NZ_CP016204.1"/>
</dbReference>
<keyword evidence="2" id="KW-0812">Transmembrane</keyword>
<feature type="compositionally biased region" description="Basic and acidic residues" evidence="1">
    <location>
        <begin position="74"/>
        <end position="104"/>
    </location>
</feature>
<evidence type="ECO:0008006" key="5">
    <source>
        <dbReference type="Google" id="ProtNLM"/>
    </source>
</evidence>